<dbReference type="EMBL" id="JAMKFB020000007">
    <property type="protein sequence ID" value="KAL0189498.1"/>
    <property type="molecule type" value="Genomic_DNA"/>
</dbReference>
<dbReference type="AlphaFoldDB" id="A0ABD0QUR5"/>
<comment type="caution">
    <text evidence="1">The sequence shown here is derived from an EMBL/GenBank/DDBJ whole genome shotgun (WGS) entry which is preliminary data.</text>
</comment>
<gene>
    <name evidence="1" type="ORF">M9458_016597</name>
</gene>
<evidence type="ECO:0000313" key="2">
    <source>
        <dbReference type="Proteomes" id="UP001529510"/>
    </source>
</evidence>
<name>A0ABD0QUR5_CIRMR</name>
<protein>
    <submittedName>
        <fullName evidence="1">Uncharacterized protein</fullName>
    </submittedName>
</protein>
<evidence type="ECO:0000313" key="1">
    <source>
        <dbReference type="EMBL" id="KAL0189498.1"/>
    </source>
</evidence>
<dbReference type="Proteomes" id="UP001529510">
    <property type="component" value="Unassembled WGS sequence"/>
</dbReference>
<sequence>WTPSPTTLPSRVATRVLCACRTHTHGQMASRCLTGTFSCTRGTSPSWACPRRSRSLTTG</sequence>
<feature type="non-terminal residue" evidence="1">
    <location>
        <position position="1"/>
    </location>
</feature>
<accession>A0ABD0QUR5</accession>
<organism evidence="1 2">
    <name type="scientific">Cirrhinus mrigala</name>
    <name type="common">Mrigala</name>
    <dbReference type="NCBI Taxonomy" id="683832"/>
    <lineage>
        <taxon>Eukaryota</taxon>
        <taxon>Metazoa</taxon>
        <taxon>Chordata</taxon>
        <taxon>Craniata</taxon>
        <taxon>Vertebrata</taxon>
        <taxon>Euteleostomi</taxon>
        <taxon>Actinopterygii</taxon>
        <taxon>Neopterygii</taxon>
        <taxon>Teleostei</taxon>
        <taxon>Ostariophysi</taxon>
        <taxon>Cypriniformes</taxon>
        <taxon>Cyprinidae</taxon>
        <taxon>Labeoninae</taxon>
        <taxon>Labeonini</taxon>
        <taxon>Cirrhinus</taxon>
    </lineage>
</organism>
<reference evidence="1 2" key="1">
    <citation type="submission" date="2024-05" db="EMBL/GenBank/DDBJ databases">
        <title>Genome sequencing and assembly of Indian major carp, Cirrhinus mrigala (Hamilton, 1822).</title>
        <authorList>
            <person name="Mohindra V."/>
            <person name="Chowdhury L.M."/>
            <person name="Lal K."/>
            <person name="Jena J.K."/>
        </authorList>
    </citation>
    <scope>NUCLEOTIDE SEQUENCE [LARGE SCALE GENOMIC DNA]</scope>
    <source>
        <strain evidence="1">CM1030</strain>
        <tissue evidence="1">Blood</tissue>
    </source>
</reference>
<keyword evidence="2" id="KW-1185">Reference proteome</keyword>
<proteinExistence type="predicted"/>